<feature type="domain" description="Response regulatory" evidence="6">
    <location>
        <begin position="3"/>
        <end position="120"/>
    </location>
</feature>
<organism evidence="7 8">
    <name type="scientific">Thomasclavelia ramosa</name>
    <dbReference type="NCBI Taxonomy" id="1547"/>
    <lineage>
        <taxon>Bacteria</taxon>
        <taxon>Bacillati</taxon>
        <taxon>Bacillota</taxon>
        <taxon>Erysipelotrichia</taxon>
        <taxon>Erysipelotrichales</taxon>
        <taxon>Coprobacillaceae</taxon>
        <taxon>Thomasclavelia</taxon>
    </lineage>
</organism>
<dbReference type="Pfam" id="PF00072">
    <property type="entry name" value="Response_reg"/>
    <property type="match status" value="1"/>
</dbReference>
<gene>
    <name evidence="7" type="ORF">DXB93_13215</name>
</gene>
<dbReference type="GO" id="GO:0000160">
    <property type="term" value="P:phosphorelay signal transduction system"/>
    <property type="evidence" value="ECO:0007669"/>
    <property type="project" value="InterPro"/>
</dbReference>
<dbReference type="InterPro" id="IPR036388">
    <property type="entry name" value="WH-like_DNA-bd_sf"/>
</dbReference>
<keyword evidence="2 7" id="KW-0238">DNA-binding</keyword>
<evidence type="ECO:0000256" key="2">
    <source>
        <dbReference type="ARBA" id="ARBA00023125"/>
    </source>
</evidence>
<dbReference type="GeneID" id="78230187"/>
<dbReference type="Gene3D" id="1.10.10.10">
    <property type="entry name" value="Winged helix-like DNA-binding domain superfamily/Winged helix DNA-binding domain"/>
    <property type="match status" value="1"/>
</dbReference>
<dbReference type="InterPro" id="IPR039420">
    <property type="entry name" value="WalR-like"/>
</dbReference>
<dbReference type="GO" id="GO:0006355">
    <property type="term" value="P:regulation of DNA-templated transcription"/>
    <property type="evidence" value="ECO:0007669"/>
    <property type="project" value="InterPro"/>
</dbReference>
<name>A0A3E3EB08_9FIRM</name>
<keyword evidence="1" id="KW-0805">Transcription regulation</keyword>
<feature type="modified residue" description="4-aspartylphosphate" evidence="4">
    <location>
        <position position="54"/>
    </location>
</feature>
<proteinExistence type="predicted"/>
<dbReference type="SUPFAM" id="SSF46894">
    <property type="entry name" value="C-terminal effector domain of the bipartite response regulators"/>
    <property type="match status" value="1"/>
</dbReference>
<dbReference type="SMART" id="SM00448">
    <property type="entry name" value="REC"/>
    <property type="match status" value="1"/>
</dbReference>
<dbReference type="RefSeq" id="WP_008789339.1">
    <property type="nucleotide sequence ID" value="NZ_QUSL01000023.1"/>
</dbReference>
<keyword evidence="4" id="KW-0597">Phosphoprotein</keyword>
<dbReference type="SUPFAM" id="SSF52172">
    <property type="entry name" value="CheY-like"/>
    <property type="match status" value="1"/>
</dbReference>
<dbReference type="InterPro" id="IPR011006">
    <property type="entry name" value="CheY-like_superfamily"/>
</dbReference>
<feature type="domain" description="HTH luxR-type" evidence="5">
    <location>
        <begin position="136"/>
        <end position="201"/>
    </location>
</feature>
<dbReference type="Gene3D" id="3.40.50.2300">
    <property type="match status" value="1"/>
</dbReference>
<dbReference type="InterPro" id="IPR001789">
    <property type="entry name" value="Sig_transdc_resp-reg_receiver"/>
</dbReference>
<evidence type="ECO:0000313" key="8">
    <source>
        <dbReference type="Proteomes" id="UP000261032"/>
    </source>
</evidence>
<sequence>MMQVLVVDDQRMPRDNMEQILAASGRYEVAASISSAELAIIKCKQQPIDLILMDVCTKGSKNGIDAAAEIKQQFPNIKIIIVTSMVEVSYLERAKDAKADSFWYKDLSREELIDVIDRTMAGEHLFPGETPRVKLGLATSAEFTSKEIEVLRLVCEGLEYGEIAEKLNVSVNTVKTHVSHILQRTGYANKTRLAIAVTNKNFIIPSIPEDQEEI</sequence>
<evidence type="ECO:0000256" key="1">
    <source>
        <dbReference type="ARBA" id="ARBA00023015"/>
    </source>
</evidence>
<dbReference type="PROSITE" id="PS00622">
    <property type="entry name" value="HTH_LUXR_1"/>
    <property type="match status" value="1"/>
</dbReference>
<dbReference type="Pfam" id="PF00196">
    <property type="entry name" value="GerE"/>
    <property type="match status" value="1"/>
</dbReference>
<comment type="caution">
    <text evidence="7">The sequence shown here is derived from an EMBL/GenBank/DDBJ whole genome shotgun (WGS) entry which is preliminary data.</text>
</comment>
<dbReference type="PANTHER" id="PTHR43214:SF42">
    <property type="entry name" value="TRANSCRIPTIONAL REGULATORY PROTEIN DESR"/>
    <property type="match status" value="1"/>
</dbReference>
<dbReference type="InterPro" id="IPR000792">
    <property type="entry name" value="Tscrpt_reg_LuxR_C"/>
</dbReference>
<dbReference type="PROSITE" id="PS50043">
    <property type="entry name" value="HTH_LUXR_2"/>
    <property type="match status" value="1"/>
</dbReference>
<dbReference type="CDD" id="cd06170">
    <property type="entry name" value="LuxR_C_like"/>
    <property type="match status" value="1"/>
</dbReference>
<dbReference type="PROSITE" id="PS50110">
    <property type="entry name" value="RESPONSE_REGULATORY"/>
    <property type="match status" value="1"/>
</dbReference>
<evidence type="ECO:0000259" key="6">
    <source>
        <dbReference type="PROSITE" id="PS50110"/>
    </source>
</evidence>
<dbReference type="AlphaFoldDB" id="A0A3E3EB08"/>
<keyword evidence="3" id="KW-0804">Transcription</keyword>
<evidence type="ECO:0000256" key="4">
    <source>
        <dbReference type="PROSITE-ProRule" id="PRU00169"/>
    </source>
</evidence>
<evidence type="ECO:0000313" key="7">
    <source>
        <dbReference type="EMBL" id="RGD82951.1"/>
    </source>
</evidence>
<dbReference type="Proteomes" id="UP000261032">
    <property type="component" value="Unassembled WGS sequence"/>
</dbReference>
<dbReference type="SMART" id="SM00421">
    <property type="entry name" value="HTH_LUXR"/>
    <property type="match status" value="1"/>
</dbReference>
<dbReference type="GO" id="GO:0003677">
    <property type="term" value="F:DNA binding"/>
    <property type="evidence" value="ECO:0007669"/>
    <property type="project" value="UniProtKB-KW"/>
</dbReference>
<evidence type="ECO:0000259" key="5">
    <source>
        <dbReference type="PROSITE" id="PS50043"/>
    </source>
</evidence>
<evidence type="ECO:0000256" key="3">
    <source>
        <dbReference type="ARBA" id="ARBA00023163"/>
    </source>
</evidence>
<dbReference type="EMBL" id="QUSL01000023">
    <property type="protein sequence ID" value="RGD82951.1"/>
    <property type="molecule type" value="Genomic_DNA"/>
</dbReference>
<dbReference type="PANTHER" id="PTHR43214">
    <property type="entry name" value="TWO-COMPONENT RESPONSE REGULATOR"/>
    <property type="match status" value="1"/>
</dbReference>
<accession>A0A3E3EB08</accession>
<reference evidence="7 8" key="1">
    <citation type="submission" date="2018-08" db="EMBL/GenBank/DDBJ databases">
        <title>A genome reference for cultivated species of the human gut microbiota.</title>
        <authorList>
            <person name="Zou Y."/>
            <person name="Xue W."/>
            <person name="Luo G."/>
        </authorList>
    </citation>
    <scope>NUCLEOTIDE SEQUENCE [LARGE SCALE GENOMIC DNA]</scope>
    <source>
        <strain evidence="7 8">OM06-4</strain>
    </source>
</reference>
<protein>
    <submittedName>
        <fullName evidence="7">DNA-binding response regulator</fullName>
    </submittedName>
</protein>
<dbReference type="PRINTS" id="PR00038">
    <property type="entry name" value="HTHLUXR"/>
</dbReference>
<dbReference type="InterPro" id="IPR016032">
    <property type="entry name" value="Sig_transdc_resp-reg_C-effctor"/>
</dbReference>